<dbReference type="AlphaFoldDB" id="A0A239CV37"/>
<sequence length="43" mass="4958">MITKIDIRDHILSFNVDGIWVEVNCCDTEQAERLVIKLLKEGV</sequence>
<reference evidence="1 2" key="1">
    <citation type="submission" date="2017-06" db="EMBL/GenBank/DDBJ databases">
        <authorList>
            <person name="Kim H.J."/>
            <person name="Triplett B.A."/>
        </authorList>
    </citation>
    <scope>NUCLEOTIDE SEQUENCE [LARGE SCALE GENOMIC DNA]</scope>
    <source>
        <strain evidence="1 2">SCA</strain>
    </source>
</reference>
<evidence type="ECO:0000313" key="1">
    <source>
        <dbReference type="EMBL" id="SNS23521.1"/>
    </source>
</evidence>
<name>A0A239CV37_9FIRM</name>
<dbReference type="RefSeq" id="WP_278277821.1">
    <property type="nucleotide sequence ID" value="NZ_FZOJ01000006.1"/>
</dbReference>
<keyword evidence="2" id="KW-1185">Reference proteome</keyword>
<accession>A0A239CV37</accession>
<protein>
    <submittedName>
        <fullName evidence="1">Uncharacterized protein</fullName>
    </submittedName>
</protein>
<dbReference type="EMBL" id="FZOJ01000006">
    <property type="protein sequence ID" value="SNS23521.1"/>
    <property type="molecule type" value="Genomic_DNA"/>
</dbReference>
<proteinExistence type="predicted"/>
<organism evidence="1 2">
    <name type="scientific">Anaerovirgula multivorans</name>
    <dbReference type="NCBI Taxonomy" id="312168"/>
    <lineage>
        <taxon>Bacteria</taxon>
        <taxon>Bacillati</taxon>
        <taxon>Bacillota</taxon>
        <taxon>Clostridia</taxon>
        <taxon>Peptostreptococcales</taxon>
        <taxon>Natronincolaceae</taxon>
        <taxon>Anaerovirgula</taxon>
    </lineage>
</organism>
<gene>
    <name evidence="1" type="ORF">SAMN05446037_1006148</name>
</gene>
<evidence type="ECO:0000313" key="2">
    <source>
        <dbReference type="Proteomes" id="UP000198304"/>
    </source>
</evidence>
<dbReference type="Proteomes" id="UP000198304">
    <property type="component" value="Unassembled WGS sequence"/>
</dbReference>